<dbReference type="PIRSF" id="PIRSF017349">
    <property type="entry name" value="UCP017349"/>
    <property type="match status" value="1"/>
</dbReference>
<name>A0A316TF25_9ACTN</name>
<comment type="caution">
    <text evidence="1">The sequence shown here is derived from an EMBL/GenBank/DDBJ whole genome shotgun (WGS) entry which is preliminary data.</text>
</comment>
<dbReference type="Pfam" id="PF11349">
    <property type="entry name" value="DUF3151"/>
    <property type="match status" value="1"/>
</dbReference>
<gene>
    <name evidence="1" type="ORF">DJ010_19760</name>
</gene>
<protein>
    <submittedName>
        <fullName evidence="1">DUF3151 domain-containing protein</fullName>
    </submittedName>
</protein>
<evidence type="ECO:0000313" key="2">
    <source>
        <dbReference type="Proteomes" id="UP000245507"/>
    </source>
</evidence>
<keyword evidence="2" id="KW-1185">Reference proteome</keyword>
<dbReference type="AlphaFoldDB" id="A0A316TF25"/>
<sequence>MSHQDLMAGPPPTHLPEDPAAEALAAREAPAAVVRRFPASPAAWAALATAAVDQDADDVTVYAFARVGYHRSLDLLRRNGWKGHGPVPWEHEPNRGFLTCLALLAKAARAIGEDEEWERCSTFLRESSPTAADALLPVVE</sequence>
<evidence type="ECO:0000313" key="1">
    <source>
        <dbReference type="EMBL" id="PWN01092.1"/>
    </source>
</evidence>
<dbReference type="EMBL" id="QGDD01000011">
    <property type="protein sequence ID" value="PWN01092.1"/>
    <property type="molecule type" value="Genomic_DNA"/>
</dbReference>
<dbReference type="Proteomes" id="UP000245507">
    <property type="component" value="Unassembled WGS sequence"/>
</dbReference>
<reference evidence="1 2" key="1">
    <citation type="submission" date="2018-05" db="EMBL/GenBank/DDBJ databases">
        <title>Nocardioides silvaticus genome.</title>
        <authorList>
            <person name="Li C."/>
            <person name="Wang G."/>
        </authorList>
    </citation>
    <scope>NUCLEOTIDE SEQUENCE [LARGE SCALE GENOMIC DNA]</scope>
    <source>
        <strain evidence="1 2">CCTCC AB 2018079</strain>
    </source>
</reference>
<dbReference type="InterPro" id="IPR014487">
    <property type="entry name" value="DUF3151"/>
</dbReference>
<proteinExistence type="predicted"/>
<dbReference type="RefSeq" id="WP_109697011.1">
    <property type="nucleotide sequence ID" value="NZ_QGDD01000011.1"/>
</dbReference>
<dbReference type="OrthoDB" id="3826919at2"/>
<accession>A0A316TF25</accession>
<organism evidence="1 2">
    <name type="scientific">Nocardioides silvaticus</name>
    <dbReference type="NCBI Taxonomy" id="2201891"/>
    <lineage>
        <taxon>Bacteria</taxon>
        <taxon>Bacillati</taxon>
        <taxon>Actinomycetota</taxon>
        <taxon>Actinomycetes</taxon>
        <taxon>Propionibacteriales</taxon>
        <taxon>Nocardioidaceae</taxon>
        <taxon>Nocardioides</taxon>
    </lineage>
</organism>